<dbReference type="RefSeq" id="WP_045164412.1">
    <property type="nucleotide sequence ID" value="NZ_JYHV01000038.1"/>
</dbReference>
<dbReference type="OrthoDB" id="9804543at2"/>
<keyword evidence="5" id="KW-0804">Transcription</keyword>
<dbReference type="InterPro" id="IPR009057">
    <property type="entry name" value="Homeodomain-like_sf"/>
</dbReference>
<proteinExistence type="predicted"/>
<dbReference type="PANTHER" id="PTHR11019:SF159">
    <property type="entry name" value="TRANSCRIPTIONAL REGULATOR-RELATED"/>
    <property type="match status" value="1"/>
</dbReference>
<dbReference type="PATRIC" id="fig|316.101.peg.3345"/>
<evidence type="ECO:0000313" key="8">
    <source>
        <dbReference type="Proteomes" id="UP000032487"/>
    </source>
</evidence>
<evidence type="ECO:0000256" key="4">
    <source>
        <dbReference type="ARBA" id="ARBA00023159"/>
    </source>
</evidence>
<dbReference type="EMBL" id="JYHV01000038">
    <property type="protein sequence ID" value="KJH79144.1"/>
    <property type="molecule type" value="Genomic_DNA"/>
</dbReference>
<dbReference type="InterPro" id="IPR020449">
    <property type="entry name" value="Tscrpt_reg_AraC-type_HTH"/>
</dbReference>
<dbReference type="Gene3D" id="2.60.120.10">
    <property type="entry name" value="Jelly Rolls"/>
    <property type="match status" value="1"/>
</dbReference>
<dbReference type="AlphaFoldDB" id="A0A0D9AEJ1"/>
<dbReference type="PANTHER" id="PTHR11019">
    <property type="entry name" value="HTH-TYPE TRANSCRIPTIONAL REGULATOR NIMR"/>
    <property type="match status" value="1"/>
</dbReference>
<dbReference type="CDD" id="cd06124">
    <property type="entry name" value="cupin_NimR-like_N"/>
    <property type="match status" value="1"/>
</dbReference>
<reference evidence="7 8" key="1">
    <citation type="submission" date="2015-02" db="EMBL/GenBank/DDBJ databases">
        <title>Draft genome sequence of Pseudomonas stutzeri NT0128 isolated from wheat (Triticum turgidum) rhizosphere.</title>
        <authorList>
            <person name="Tovi N."/>
            <person name="Frenk S."/>
            <person name="Hadar Y."/>
            <person name="Minz D."/>
        </authorList>
    </citation>
    <scope>NUCLEOTIDE SEQUENCE [LARGE SCALE GENOMIC DNA]</scope>
    <source>
        <strain evidence="7 8">NT0128</strain>
    </source>
</reference>
<evidence type="ECO:0000256" key="3">
    <source>
        <dbReference type="ARBA" id="ARBA00023125"/>
    </source>
</evidence>
<dbReference type="Proteomes" id="UP000032487">
    <property type="component" value="Unassembled WGS sequence"/>
</dbReference>
<evidence type="ECO:0000256" key="1">
    <source>
        <dbReference type="ARBA" id="ARBA00022491"/>
    </source>
</evidence>
<dbReference type="InterPro" id="IPR011051">
    <property type="entry name" value="RmlC_Cupin_sf"/>
</dbReference>
<name>A0A0D9AEJ1_STUST</name>
<dbReference type="PRINTS" id="PR00032">
    <property type="entry name" value="HTHARAC"/>
</dbReference>
<feature type="domain" description="HTH araC/xylS-type" evidence="6">
    <location>
        <begin position="166"/>
        <end position="263"/>
    </location>
</feature>
<dbReference type="Pfam" id="PF12833">
    <property type="entry name" value="HTH_18"/>
    <property type="match status" value="1"/>
</dbReference>
<dbReference type="InterPro" id="IPR018062">
    <property type="entry name" value="HTH_AraC-typ_CS"/>
</dbReference>
<dbReference type="SUPFAM" id="SSF46689">
    <property type="entry name" value="Homeodomain-like"/>
    <property type="match status" value="1"/>
</dbReference>
<dbReference type="InterPro" id="IPR014710">
    <property type="entry name" value="RmlC-like_jellyroll"/>
</dbReference>
<dbReference type="GO" id="GO:0003700">
    <property type="term" value="F:DNA-binding transcription factor activity"/>
    <property type="evidence" value="ECO:0007669"/>
    <property type="project" value="InterPro"/>
</dbReference>
<dbReference type="PROSITE" id="PS01124">
    <property type="entry name" value="HTH_ARAC_FAMILY_2"/>
    <property type="match status" value="1"/>
</dbReference>
<comment type="caution">
    <text evidence="7">The sequence shown here is derived from an EMBL/GenBank/DDBJ whole genome shotgun (WGS) entry which is preliminary data.</text>
</comment>
<accession>A0A0D9AEJ1</accession>
<evidence type="ECO:0000313" key="7">
    <source>
        <dbReference type="EMBL" id="KJH79144.1"/>
    </source>
</evidence>
<protein>
    <submittedName>
        <fullName evidence="7">AraC family transcriptional regulator</fullName>
    </submittedName>
</protein>
<keyword evidence="1" id="KW-0678">Repressor</keyword>
<evidence type="ECO:0000256" key="2">
    <source>
        <dbReference type="ARBA" id="ARBA00023015"/>
    </source>
</evidence>
<organism evidence="7 8">
    <name type="scientific">Stutzerimonas stutzeri</name>
    <name type="common">Pseudomonas stutzeri</name>
    <dbReference type="NCBI Taxonomy" id="316"/>
    <lineage>
        <taxon>Bacteria</taxon>
        <taxon>Pseudomonadati</taxon>
        <taxon>Pseudomonadota</taxon>
        <taxon>Gammaproteobacteria</taxon>
        <taxon>Pseudomonadales</taxon>
        <taxon>Pseudomonadaceae</taxon>
        <taxon>Stutzerimonas</taxon>
    </lineage>
</organism>
<evidence type="ECO:0000256" key="5">
    <source>
        <dbReference type="ARBA" id="ARBA00023163"/>
    </source>
</evidence>
<evidence type="ECO:0000259" key="6">
    <source>
        <dbReference type="PROSITE" id="PS01124"/>
    </source>
</evidence>
<gene>
    <name evidence="7" type="ORF">UF78_22195</name>
</gene>
<dbReference type="PROSITE" id="PS00041">
    <property type="entry name" value="HTH_ARAC_FAMILY_1"/>
    <property type="match status" value="1"/>
</dbReference>
<keyword evidence="4" id="KW-0010">Activator</keyword>
<dbReference type="SUPFAM" id="SSF51182">
    <property type="entry name" value="RmlC-like cupins"/>
    <property type="match status" value="1"/>
</dbReference>
<dbReference type="InterPro" id="IPR018060">
    <property type="entry name" value="HTH_AraC"/>
</dbReference>
<dbReference type="InterPro" id="IPR003313">
    <property type="entry name" value="AraC-bd"/>
</dbReference>
<dbReference type="GO" id="GO:0043565">
    <property type="term" value="F:sequence-specific DNA binding"/>
    <property type="evidence" value="ECO:0007669"/>
    <property type="project" value="InterPro"/>
</dbReference>
<dbReference type="SMART" id="SM00342">
    <property type="entry name" value="HTH_ARAC"/>
    <property type="match status" value="1"/>
</dbReference>
<dbReference type="Pfam" id="PF02311">
    <property type="entry name" value="AraC_binding"/>
    <property type="match status" value="1"/>
</dbReference>
<dbReference type="GO" id="GO:0009893">
    <property type="term" value="P:positive regulation of metabolic process"/>
    <property type="evidence" value="ECO:0007669"/>
    <property type="project" value="UniProtKB-ARBA"/>
</dbReference>
<dbReference type="Gene3D" id="1.10.10.60">
    <property type="entry name" value="Homeodomain-like"/>
    <property type="match status" value="1"/>
</dbReference>
<sequence>MSSNGHIPTVMARLSELKHLPRPVYGQLDSPPNLKLGYRHSHPWVQLSHAVEGVLEVRTDMGRFIAPPLRAVWIPAGITHQVFCAPDTCIRSLYIDRSVAGEAPERCRVLQVSPLLRELIRHFSTLPEAYAEEGADGRLVQVLLDQLGCAPEVELVLPLPAEPRLQRLCKSLQAQPESQEGLADWSRTLGVSERTLSRLFLRETGLTFRAWRQRLRLLSALPALERGERVTDVALGCGYESLSAFIAAFREQFGATPGEFFRPGSDAIEGRVYQ</sequence>
<keyword evidence="2" id="KW-0805">Transcription regulation</keyword>
<keyword evidence="3" id="KW-0238">DNA-binding</keyword>
<dbReference type="FunFam" id="1.10.10.60:FF:000132">
    <property type="entry name" value="AraC family transcriptional regulator"/>
    <property type="match status" value="1"/>
</dbReference>